<gene>
    <name evidence="5" type="ORF">K8V08_08815</name>
</gene>
<reference evidence="5" key="1">
    <citation type="journal article" date="2021" name="PeerJ">
        <title>Extensive microbial diversity within the chicken gut microbiome revealed by metagenomics and culture.</title>
        <authorList>
            <person name="Gilroy R."/>
            <person name="Ravi A."/>
            <person name="Getino M."/>
            <person name="Pursley I."/>
            <person name="Horton D.L."/>
            <person name="Alikhan N.F."/>
            <person name="Baker D."/>
            <person name="Gharbi K."/>
            <person name="Hall N."/>
            <person name="Watson M."/>
            <person name="Adriaenssens E.M."/>
            <person name="Foster-Nyarko E."/>
            <person name="Jarju S."/>
            <person name="Secka A."/>
            <person name="Antonio M."/>
            <person name="Oren A."/>
            <person name="Chaudhuri R.R."/>
            <person name="La Ragione R."/>
            <person name="Hildebrand F."/>
            <person name="Pallen M.J."/>
        </authorList>
    </citation>
    <scope>NUCLEOTIDE SEQUENCE</scope>
    <source>
        <strain evidence="5">ChiGjej5B5-7349</strain>
    </source>
</reference>
<evidence type="ECO:0000256" key="3">
    <source>
        <dbReference type="SAM" id="MobiDB-lite"/>
    </source>
</evidence>
<dbReference type="GO" id="GO:0004386">
    <property type="term" value="F:helicase activity"/>
    <property type="evidence" value="ECO:0007669"/>
    <property type="project" value="UniProtKB-KW"/>
</dbReference>
<keyword evidence="2 5" id="KW-0067">ATP-binding</keyword>
<dbReference type="PANTHER" id="PTHR43519">
    <property type="entry name" value="ATP-DEPENDENT RNA HELICASE HRPB"/>
    <property type="match status" value="1"/>
</dbReference>
<dbReference type="EMBL" id="DYUK01000189">
    <property type="protein sequence ID" value="HJG80497.1"/>
    <property type="molecule type" value="Genomic_DNA"/>
</dbReference>
<dbReference type="Pfam" id="PF08482">
    <property type="entry name" value="HrpB_C"/>
    <property type="match status" value="1"/>
</dbReference>
<comment type="caution">
    <text evidence="5">The sequence shown here is derived from an EMBL/GenBank/DDBJ whole genome shotgun (WGS) entry which is preliminary data.</text>
</comment>
<dbReference type="Proteomes" id="UP000784435">
    <property type="component" value="Unassembled WGS sequence"/>
</dbReference>
<name>A0A921MEA7_9MICO</name>
<organism evidence="5 6">
    <name type="scientific">Brevibacterium senegalense</name>
    <dbReference type="NCBI Taxonomy" id="1033736"/>
    <lineage>
        <taxon>Bacteria</taxon>
        <taxon>Bacillati</taxon>
        <taxon>Actinomycetota</taxon>
        <taxon>Actinomycetes</taxon>
        <taxon>Micrococcales</taxon>
        <taxon>Brevibacteriaceae</taxon>
        <taxon>Brevibacterium</taxon>
    </lineage>
</organism>
<sequence>STPVGVSENGARAALRTAVGRALTALAQGDAPESAFAGLATSGEAQSFSGLRDRLGLLHTVIGTPWPDVRAAHLAETAEDWLGLELDRAARALAAGSGRSAGLRLHEALQGLLPWPEAADLDRLAPTRLEVPSGSSVRLEYPSADAHGDDDAVTSGDVAPPVLPVKLQEMFGATQSPAIVDGRVPVLLHLLSPARRPLAVTADLASFWAGAYAHVRAENRGRYPKHPWPEDPATAQPTKHTTIRAARG</sequence>
<dbReference type="GO" id="GO:0016787">
    <property type="term" value="F:hydrolase activity"/>
    <property type="evidence" value="ECO:0007669"/>
    <property type="project" value="UniProtKB-KW"/>
</dbReference>
<evidence type="ECO:0000313" key="6">
    <source>
        <dbReference type="Proteomes" id="UP000784435"/>
    </source>
</evidence>
<evidence type="ECO:0000259" key="4">
    <source>
        <dbReference type="Pfam" id="PF08482"/>
    </source>
</evidence>
<dbReference type="PANTHER" id="PTHR43519:SF1">
    <property type="entry name" value="ATP-DEPENDENT RNA HELICASE HRPB"/>
    <property type="match status" value="1"/>
</dbReference>
<evidence type="ECO:0000256" key="1">
    <source>
        <dbReference type="ARBA" id="ARBA00022801"/>
    </source>
</evidence>
<feature type="non-terminal residue" evidence="5">
    <location>
        <position position="1"/>
    </location>
</feature>
<protein>
    <submittedName>
        <fullName evidence="5">ATP-dependent helicase</fullName>
    </submittedName>
</protein>
<accession>A0A921MEA7</accession>
<evidence type="ECO:0000256" key="2">
    <source>
        <dbReference type="ARBA" id="ARBA00022806"/>
    </source>
</evidence>
<reference evidence="5" key="2">
    <citation type="submission" date="2021-09" db="EMBL/GenBank/DDBJ databases">
        <authorList>
            <person name="Gilroy R."/>
        </authorList>
    </citation>
    <scope>NUCLEOTIDE SEQUENCE</scope>
    <source>
        <strain evidence="5">ChiGjej5B5-7349</strain>
    </source>
</reference>
<proteinExistence type="predicted"/>
<keyword evidence="2 5" id="KW-0347">Helicase</keyword>
<evidence type="ECO:0000313" key="5">
    <source>
        <dbReference type="EMBL" id="HJG80497.1"/>
    </source>
</evidence>
<feature type="region of interest" description="Disordered" evidence="3">
    <location>
        <begin position="223"/>
        <end position="248"/>
    </location>
</feature>
<dbReference type="InterPro" id="IPR013689">
    <property type="entry name" value="RNA_helicase_ATP-dep_HrpB_C"/>
</dbReference>
<keyword evidence="1" id="KW-0378">Hydrolase</keyword>
<feature type="domain" description="ATP-dependent RNA helicase HrpB C-terminal" evidence="4">
    <location>
        <begin position="102"/>
        <end position="232"/>
    </location>
</feature>
<keyword evidence="2 5" id="KW-0547">Nucleotide-binding</keyword>
<dbReference type="AlphaFoldDB" id="A0A921MEA7"/>